<comment type="caution">
    <text evidence="1">The sequence shown here is derived from an EMBL/GenBank/DDBJ whole genome shotgun (WGS) entry which is preliminary data.</text>
</comment>
<dbReference type="InterPro" id="IPR036388">
    <property type="entry name" value="WH-like_DNA-bd_sf"/>
</dbReference>
<dbReference type="EMBL" id="WTYY01000002">
    <property type="protein sequence ID" value="MXO88097.1"/>
    <property type="molecule type" value="Genomic_DNA"/>
</dbReference>
<dbReference type="AlphaFoldDB" id="A0A844ZMM6"/>
<dbReference type="InterPro" id="IPR011990">
    <property type="entry name" value="TPR-like_helical_dom_sf"/>
</dbReference>
<proteinExistence type="predicted"/>
<dbReference type="OrthoDB" id="7169102at2"/>
<organism evidence="1 2">
    <name type="scientific">Alteraurantiacibacter aestuarii</name>
    <dbReference type="NCBI Taxonomy" id="650004"/>
    <lineage>
        <taxon>Bacteria</taxon>
        <taxon>Pseudomonadati</taxon>
        <taxon>Pseudomonadota</taxon>
        <taxon>Alphaproteobacteria</taxon>
        <taxon>Sphingomonadales</taxon>
        <taxon>Erythrobacteraceae</taxon>
        <taxon>Alteraurantiacibacter</taxon>
    </lineage>
</organism>
<keyword evidence="2" id="KW-1185">Reference proteome</keyword>
<gene>
    <name evidence="1" type="ORF">GRI32_05020</name>
</gene>
<dbReference type="SUPFAM" id="SSF48452">
    <property type="entry name" value="TPR-like"/>
    <property type="match status" value="1"/>
</dbReference>
<reference evidence="1 2" key="1">
    <citation type="submission" date="2019-12" db="EMBL/GenBank/DDBJ databases">
        <title>Genomic-based taxomic classification of the family Erythrobacteraceae.</title>
        <authorList>
            <person name="Xu L."/>
        </authorList>
    </citation>
    <scope>NUCLEOTIDE SEQUENCE [LARGE SCALE GENOMIC DNA]</scope>
    <source>
        <strain evidence="1 2">JCM 16339</strain>
    </source>
</reference>
<accession>A0A844ZMM6</accession>
<name>A0A844ZMM6_9SPHN</name>
<dbReference type="Gene3D" id="1.25.40.10">
    <property type="entry name" value="Tetratricopeptide repeat domain"/>
    <property type="match status" value="1"/>
</dbReference>
<dbReference type="Proteomes" id="UP000435243">
    <property type="component" value="Unassembled WGS sequence"/>
</dbReference>
<sequence>MRIDGWKSIAVYLGRERTTAMRWAAERGMPVHRIPGAGRGSVFALSDEIDAWLKAGGDAGAGAGAGVGVDQPGEGAGNVPVSTAPDSSIFTRVRALKLRYLAPVGFAGLALGAYAYTQPGAEQPRAELPANAALAALYLDARGDWAERSGASIEQAIAKLQRVVEREPGFAPAYAALADCYVLAREFGSLGDAEAFARAQAAADAALRIDPENAAALRADGFLHYWWRNDGVAAKASFERSMALGPGDAQSHFWYGNILIDNGDFAEGLAQLDRARLLEPASLALQADIAWARWSAGQEAEARSSLEDLRDRNPQLATIRDYLAVIYLADGSIPAFVKEARALADIRQDAGSLREAELLEASLPRGSEAVLNLLLAETMGEFQRGDRTQLVWPIYVASMAGSKAQVRRLLDMAQARNEHWGSAGLLRQVAKRWQDDSQISAMLEMRRNPSLLLAASQGARTRPAG</sequence>
<evidence type="ECO:0000313" key="1">
    <source>
        <dbReference type="EMBL" id="MXO88097.1"/>
    </source>
</evidence>
<evidence type="ECO:0000313" key="2">
    <source>
        <dbReference type="Proteomes" id="UP000435243"/>
    </source>
</evidence>
<dbReference type="Gene3D" id="1.10.10.10">
    <property type="entry name" value="Winged helix-like DNA-binding domain superfamily/Winged helix DNA-binding domain"/>
    <property type="match status" value="1"/>
</dbReference>
<protein>
    <submittedName>
        <fullName evidence="1">Tetratricopeptide repeat protein</fullName>
    </submittedName>
</protein>
<dbReference type="RefSeq" id="WP_160590051.1">
    <property type="nucleotide sequence ID" value="NZ_BAAAFP010000002.1"/>
</dbReference>